<reference evidence="2 3" key="1">
    <citation type="submission" date="2024-01" db="EMBL/GenBank/DDBJ databases">
        <title>A telomere-to-telomere, gap-free genome of sweet tea (Lithocarpus litseifolius).</title>
        <authorList>
            <person name="Zhou J."/>
        </authorList>
    </citation>
    <scope>NUCLEOTIDE SEQUENCE [LARGE SCALE GENOMIC DNA]</scope>
    <source>
        <strain evidence="2">Zhou-2022a</strain>
        <tissue evidence="2">Leaf</tissue>
    </source>
</reference>
<dbReference type="Proteomes" id="UP001459277">
    <property type="component" value="Unassembled WGS sequence"/>
</dbReference>
<evidence type="ECO:0000313" key="3">
    <source>
        <dbReference type="Proteomes" id="UP001459277"/>
    </source>
</evidence>
<dbReference type="AlphaFoldDB" id="A0AAW2BMD4"/>
<name>A0AAW2BMD4_9ROSI</name>
<proteinExistence type="predicted"/>
<feature type="region of interest" description="Disordered" evidence="1">
    <location>
        <begin position="239"/>
        <end position="262"/>
    </location>
</feature>
<keyword evidence="3" id="KW-1185">Reference proteome</keyword>
<gene>
    <name evidence="2" type="ORF">SO802_031734</name>
</gene>
<dbReference type="EMBL" id="JAZDWU010000011">
    <property type="protein sequence ID" value="KAK9986783.1"/>
    <property type="molecule type" value="Genomic_DNA"/>
</dbReference>
<evidence type="ECO:0000256" key="1">
    <source>
        <dbReference type="SAM" id="MobiDB-lite"/>
    </source>
</evidence>
<evidence type="ECO:0000313" key="2">
    <source>
        <dbReference type="EMBL" id="KAK9986783.1"/>
    </source>
</evidence>
<accession>A0AAW2BMD4</accession>
<organism evidence="2 3">
    <name type="scientific">Lithocarpus litseifolius</name>
    <dbReference type="NCBI Taxonomy" id="425828"/>
    <lineage>
        <taxon>Eukaryota</taxon>
        <taxon>Viridiplantae</taxon>
        <taxon>Streptophyta</taxon>
        <taxon>Embryophyta</taxon>
        <taxon>Tracheophyta</taxon>
        <taxon>Spermatophyta</taxon>
        <taxon>Magnoliopsida</taxon>
        <taxon>eudicotyledons</taxon>
        <taxon>Gunneridae</taxon>
        <taxon>Pentapetalae</taxon>
        <taxon>rosids</taxon>
        <taxon>fabids</taxon>
        <taxon>Fagales</taxon>
        <taxon>Fagaceae</taxon>
        <taxon>Lithocarpus</taxon>
    </lineage>
</organism>
<sequence>MFRCSSHGKEQVIDLTSSPVLKKTRHSSGDFDNERFKTFLDSQSFSNNFKSAPIMVERVVRFDTLGSTFIPKIFVDKDWVSLFGNFEETIDELVKEFYLNTWFTRDELKLAPMIEILDILRANHEVSSTGTSIGTTIFGLEMKILTLIMFFNLYTLSNTGFINLRRAQFLCDLIKGAQIDICAYTFQTMGKIAGRSAAQMCLPFYSLAMKIMILKGVRPLKEGTILSRQRPISLISLQMSKSDSSAEKAKKSPFKTPKSESF</sequence>
<comment type="caution">
    <text evidence="2">The sequence shown here is derived from an EMBL/GenBank/DDBJ whole genome shotgun (WGS) entry which is preliminary data.</text>
</comment>
<protein>
    <submittedName>
        <fullName evidence="2">Uncharacterized protein</fullName>
    </submittedName>
</protein>